<dbReference type="InterPro" id="IPR032675">
    <property type="entry name" value="LRR_dom_sf"/>
</dbReference>
<evidence type="ECO:0000256" key="8">
    <source>
        <dbReference type="ARBA" id="ARBA00022989"/>
    </source>
</evidence>
<reference evidence="14" key="2">
    <citation type="submission" date="2018-10" db="UniProtKB">
        <authorList>
            <consortium name="EnsemblPlants"/>
        </authorList>
    </citation>
    <scope>IDENTIFICATION</scope>
</reference>
<reference evidence="14" key="1">
    <citation type="submission" date="2018-08" db="EMBL/GenBank/DDBJ databases">
        <authorList>
            <person name="Rossello M."/>
        </authorList>
    </citation>
    <scope>NUCLEOTIDE SEQUENCE [LARGE SCALE GENOMIC DNA]</scope>
    <source>
        <strain evidence="14">cv. Chinese Spring</strain>
    </source>
</reference>
<feature type="domain" description="Leucine-rich repeat-containing N-terminal plant-type" evidence="13">
    <location>
        <begin position="37"/>
        <end position="73"/>
    </location>
</feature>
<organism evidence="14">
    <name type="scientific">Triticum aestivum</name>
    <name type="common">Wheat</name>
    <dbReference type="NCBI Taxonomy" id="4565"/>
    <lineage>
        <taxon>Eukaryota</taxon>
        <taxon>Viridiplantae</taxon>
        <taxon>Streptophyta</taxon>
        <taxon>Embryophyta</taxon>
        <taxon>Tracheophyta</taxon>
        <taxon>Spermatophyta</taxon>
        <taxon>Magnoliopsida</taxon>
        <taxon>Liliopsida</taxon>
        <taxon>Poales</taxon>
        <taxon>Poaceae</taxon>
        <taxon>BOP clade</taxon>
        <taxon>Pooideae</taxon>
        <taxon>Triticodae</taxon>
        <taxon>Triticeae</taxon>
        <taxon>Triticinae</taxon>
        <taxon>Triticum</taxon>
    </lineage>
</organism>
<keyword evidence="10" id="KW-0325">Glycoprotein</keyword>
<dbReference type="Pfam" id="PF00560">
    <property type="entry name" value="LRR_1"/>
    <property type="match status" value="6"/>
</dbReference>
<evidence type="ECO:0000313" key="14">
    <source>
        <dbReference type="EnsemblPlants" id="TraesCS3D02G101800.1"/>
    </source>
</evidence>
<evidence type="ECO:0000256" key="3">
    <source>
        <dbReference type="ARBA" id="ARBA00022475"/>
    </source>
</evidence>
<feature type="chain" id="PRO_5043174289" description="Leucine-rich repeat-containing N-terminal plant-type domain-containing protein" evidence="12">
    <location>
        <begin position="25"/>
        <end position="816"/>
    </location>
</feature>
<evidence type="ECO:0000256" key="5">
    <source>
        <dbReference type="ARBA" id="ARBA00022692"/>
    </source>
</evidence>
<evidence type="ECO:0000313" key="15">
    <source>
        <dbReference type="Proteomes" id="UP000019116"/>
    </source>
</evidence>
<sequence length="816" mass="90230">MSSRRPQLHFILLLLTYYCPIRIAANGGNGTRVQCLPDQASSLLQLKHSFHNTNLSTWQQGSDCCHWEGVGCDRDSGQVITLDLSDRNLRSFRGLSPALFNLTSLTSLSLSGNDFGHINLPNFGFERLVQLLSLDLSDTSLAGQIPGLFATFSFLRYIDLWGNNFEGKLPTKIFQLENLIYLDFSYNPSLFVQLPNFSPGNHLESLDLWKTNCSGVIPDSFFDRFYPMCAGDIPKCLFNLPNLEGLSLHSNQLSGHLEDISAPLSSHFTSIWLSSNQLSGHIPKSFFQLTKIEVIWLHPNKLEGTIELSLLSGLKYLSMLSLSDNMLSVIDGEYLFPTLPNMQDLHLASCNLTKIPNMLRRQYEMEDVDLSSNNIDGVIPCWLWENGKNSMRFNLSHNMFASRNYSNNSFSSITPAVDIHINNSIYLDLSKNKLNGHIPTSLCGANYEMLDLSYNNLTGSVPSCLIQHGNVKMLKLRNNQLNGMLPENIGEGCMLQPIDLNSNQIEGKIPRSLSNCRSLEVLDIGNNHIVDSFPTWLGILSNLRVLILRSNQFHGSIGSPSEGVAARNIFSGMQIIDLASNNFSGSLNSKWFEKLETMMTNSSTEGNALALDNRSSPGNEYYQEILTFKGIEHTFTKILTTFKMIDFSNNAFDGPIPDSVGKLIALHGLNMSHNALTGAIPSKLADLAQLESLDLSQNKLSGMIPQELNMLTYLAVLNLSNNNLSGMIPEGQQFSSFTNSSFEGNEGLCGRPLSKQCNSSGTGTLDSSVSSQDSVGTIVLFVLVGSGFAVGFAAAVVSSVVFQVKRWNCNHFLFYQ</sequence>
<dbReference type="GO" id="GO:0005886">
    <property type="term" value="C:plasma membrane"/>
    <property type="evidence" value="ECO:0007669"/>
    <property type="project" value="UniProtKB-SubCell"/>
</dbReference>
<keyword evidence="4" id="KW-0433">Leucine-rich repeat</keyword>
<dbReference type="Proteomes" id="UP000019116">
    <property type="component" value="Chromosome 3D"/>
</dbReference>
<dbReference type="AlphaFoldDB" id="A0A3B6GP36"/>
<keyword evidence="8 11" id="KW-1133">Transmembrane helix</keyword>
<dbReference type="EnsemblPlants" id="TraesCS3D02G101800.1">
    <property type="protein sequence ID" value="TraesCS3D02G101800.1"/>
    <property type="gene ID" value="TraesCS3D02G101800"/>
</dbReference>
<dbReference type="Gramene" id="TraesWEE_scaffold_070632_01G000200.1">
    <property type="protein sequence ID" value="TraesWEE_scaffold_070632_01G000200.1"/>
    <property type="gene ID" value="TraesWEE_scaffold_070632_01G000200"/>
</dbReference>
<dbReference type="InterPro" id="IPR001611">
    <property type="entry name" value="Leu-rich_rpt"/>
</dbReference>
<dbReference type="PANTHER" id="PTHR48061">
    <property type="entry name" value="LEUCINE-RICH REPEAT RECEPTOR PROTEIN KINASE EMS1-LIKE-RELATED"/>
    <property type="match status" value="1"/>
</dbReference>
<name>A0A3B6GP36_WHEAT</name>
<feature type="signal peptide" evidence="12">
    <location>
        <begin position="1"/>
        <end position="24"/>
    </location>
</feature>
<dbReference type="InterPro" id="IPR003591">
    <property type="entry name" value="Leu-rich_rpt_typical-subtyp"/>
</dbReference>
<dbReference type="STRING" id="4565.A0A3B6GP36"/>
<dbReference type="Gramene" id="TraesCS3D02G101800.1">
    <property type="protein sequence ID" value="TraesCS3D02G101800.1"/>
    <property type="gene ID" value="TraesCS3D02G101800"/>
</dbReference>
<keyword evidence="9 11" id="KW-0472">Membrane</keyword>
<dbReference type="OMA" id="GHINLPN"/>
<dbReference type="InterPro" id="IPR046956">
    <property type="entry name" value="RLP23-like"/>
</dbReference>
<evidence type="ECO:0000256" key="4">
    <source>
        <dbReference type="ARBA" id="ARBA00022614"/>
    </source>
</evidence>
<evidence type="ECO:0000256" key="12">
    <source>
        <dbReference type="SAM" id="SignalP"/>
    </source>
</evidence>
<keyword evidence="5 11" id="KW-0812">Transmembrane</keyword>
<keyword evidence="6 12" id="KW-0732">Signal</keyword>
<keyword evidence="3" id="KW-1003">Cell membrane</keyword>
<dbReference type="Gramene" id="TraesCS3D03G0206000.1">
    <property type="protein sequence ID" value="TraesCS3D03G0206000.1.CDS"/>
    <property type="gene ID" value="TraesCS3D03G0206000"/>
</dbReference>
<dbReference type="SMR" id="A0A3B6GP36"/>
<comment type="subcellular location">
    <subcellularLocation>
        <location evidence="1">Cell membrane</location>
        <topology evidence="1">Single-pass type I membrane protein</topology>
    </subcellularLocation>
</comment>
<dbReference type="Pfam" id="PF13855">
    <property type="entry name" value="LRR_8"/>
    <property type="match status" value="1"/>
</dbReference>
<evidence type="ECO:0000256" key="9">
    <source>
        <dbReference type="ARBA" id="ARBA00023136"/>
    </source>
</evidence>
<feature type="transmembrane region" description="Helical" evidence="11">
    <location>
        <begin position="778"/>
        <end position="802"/>
    </location>
</feature>
<dbReference type="SUPFAM" id="SSF52058">
    <property type="entry name" value="L domain-like"/>
    <property type="match status" value="2"/>
</dbReference>
<evidence type="ECO:0000256" key="10">
    <source>
        <dbReference type="ARBA" id="ARBA00023180"/>
    </source>
</evidence>
<comment type="similarity">
    <text evidence="2">Belongs to the RLP family.</text>
</comment>
<keyword evidence="7" id="KW-0677">Repeat</keyword>
<dbReference type="InterPro" id="IPR013210">
    <property type="entry name" value="LRR_N_plant-typ"/>
</dbReference>
<evidence type="ECO:0000256" key="11">
    <source>
        <dbReference type="SAM" id="Phobius"/>
    </source>
</evidence>
<dbReference type="SMART" id="SM00369">
    <property type="entry name" value="LRR_TYP"/>
    <property type="match status" value="8"/>
</dbReference>
<evidence type="ECO:0000256" key="1">
    <source>
        <dbReference type="ARBA" id="ARBA00004251"/>
    </source>
</evidence>
<evidence type="ECO:0000256" key="7">
    <source>
        <dbReference type="ARBA" id="ARBA00022737"/>
    </source>
</evidence>
<keyword evidence="15" id="KW-1185">Reference proteome</keyword>
<dbReference type="Gene3D" id="3.80.10.10">
    <property type="entry name" value="Ribonuclease Inhibitor"/>
    <property type="match status" value="3"/>
</dbReference>
<protein>
    <recommendedName>
        <fullName evidence="13">Leucine-rich repeat-containing N-terminal plant-type domain-containing protein</fullName>
    </recommendedName>
</protein>
<accession>A0A3B6GP36</accession>
<dbReference type="Pfam" id="PF08263">
    <property type="entry name" value="LRRNT_2"/>
    <property type="match status" value="1"/>
</dbReference>
<evidence type="ECO:0000256" key="6">
    <source>
        <dbReference type="ARBA" id="ARBA00022729"/>
    </source>
</evidence>
<dbReference type="OrthoDB" id="994806at2759"/>
<dbReference type="PANTHER" id="PTHR48061:SF47">
    <property type="entry name" value="LEUCINE-RICH REPEAT-CONTAINING N-TERMINAL PLANT-TYPE DOMAIN-CONTAINING PROTEIN"/>
    <property type="match status" value="1"/>
</dbReference>
<evidence type="ECO:0000259" key="13">
    <source>
        <dbReference type="Pfam" id="PF08263"/>
    </source>
</evidence>
<evidence type="ECO:0000256" key="2">
    <source>
        <dbReference type="ARBA" id="ARBA00009592"/>
    </source>
</evidence>
<proteinExistence type="inferred from homology"/>
<dbReference type="PRINTS" id="PR00019">
    <property type="entry name" value="LEURICHRPT"/>
</dbReference>
<dbReference type="FunFam" id="3.80.10.10:FF:000213">
    <property type="entry name" value="Tyrosine-sulfated glycopeptide receptor 1"/>
    <property type="match status" value="1"/>
</dbReference>